<keyword evidence="1" id="KW-0472">Membrane</keyword>
<name>A0A7J6QX33_PEROL</name>
<proteinExistence type="predicted"/>
<dbReference type="EMBL" id="JABANO010029778">
    <property type="protein sequence ID" value="KAF4712985.1"/>
    <property type="molecule type" value="Genomic_DNA"/>
</dbReference>
<keyword evidence="1" id="KW-1133">Transmembrane helix</keyword>
<gene>
    <name evidence="2" type="ORF">FOZ63_023414</name>
</gene>
<evidence type="ECO:0000313" key="3">
    <source>
        <dbReference type="Proteomes" id="UP000553632"/>
    </source>
</evidence>
<feature type="transmembrane region" description="Helical" evidence="1">
    <location>
        <begin position="98"/>
        <end position="117"/>
    </location>
</feature>
<organism evidence="2 3">
    <name type="scientific">Perkinsus olseni</name>
    <name type="common">Perkinsus atlanticus</name>
    <dbReference type="NCBI Taxonomy" id="32597"/>
    <lineage>
        <taxon>Eukaryota</taxon>
        <taxon>Sar</taxon>
        <taxon>Alveolata</taxon>
        <taxon>Perkinsozoa</taxon>
        <taxon>Perkinsea</taxon>
        <taxon>Perkinsida</taxon>
        <taxon>Perkinsidae</taxon>
        <taxon>Perkinsus</taxon>
    </lineage>
</organism>
<sequence>FMMMILMSIIYRRVEQYDKLGKGTAAAAGGGGGHAAVIIITSSEFWISLSSAASLIYLTLSLPLMLINWSLAVPTVLLVVPLVAYSHPHDPTRRQHQYYPIIIVSSLMMLITIVYLSPTQCYPLLEQLRSWYHNTLLPLLPIRARKYMPTKLIDFIITSSESSHHASIT</sequence>
<protein>
    <submittedName>
        <fullName evidence="2">Uncharacterized protein</fullName>
    </submittedName>
</protein>
<feature type="non-terminal residue" evidence="2">
    <location>
        <position position="169"/>
    </location>
</feature>
<dbReference type="AlphaFoldDB" id="A0A7J6QX33"/>
<accession>A0A7J6QX33</accession>
<evidence type="ECO:0000313" key="2">
    <source>
        <dbReference type="EMBL" id="KAF4712985.1"/>
    </source>
</evidence>
<feature type="transmembrane region" description="Helical" evidence="1">
    <location>
        <begin position="20"/>
        <end position="40"/>
    </location>
</feature>
<feature type="non-terminal residue" evidence="2">
    <location>
        <position position="1"/>
    </location>
</feature>
<keyword evidence="3" id="KW-1185">Reference proteome</keyword>
<comment type="caution">
    <text evidence="2">The sequence shown here is derived from an EMBL/GenBank/DDBJ whole genome shotgun (WGS) entry which is preliminary data.</text>
</comment>
<evidence type="ECO:0000256" key="1">
    <source>
        <dbReference type="SAM" id="Phobius"/>
    </source>
</evidence>
<dbReference type="Proteomes" id="UP000553632">
    <property type="component" value="Unassembled WGS sequence"/>
</dbReference>
<feature type="transmembrane region" description="Helical" evidence="1">
    <location>
        <begin position="60"/>
        <end position="86"/>
    </location>
</feature>
<keyword evidence="1" id="KW-0812">Transmembrane</keyword>
<reference evidence="2 3" key="1">
    <citation type="submission" date="2020-04" db="EMBL/GenBank/DDBJ databases">
        <title>Perkinsus olseni comparative genomics.</title>
        <authorList>
            <person name="Bogema D.R."/>
        </authorList>
    </citation>
    <scope>NUCLEOTIDE SEQUENCE [LARGE SCALE GENOMIC DNA]</scope>
    <source>
        <strain evidence="2 3">ATCC PRA-207</strain>
    </source>
</reference>